<feature type="region of interest" description="Disordered" evidence="1">
    <location>
        <begin position="126"/>
        <end position="152"/>
    </location>
</feature>
<keyword evidence="3" id="KW-1185">Reference proteome</keyword>
<sequence>MFQFYIRNFVEVVVLSLHTPFTIHRKVTILVVNAKELLDVYCMAIYEHLDFNAYETLVRTFCTEAKLHCIDFDGLQRLVYVDGFQGEEFADYKTRLLRKLEKAGKLSIKDLTAEYQAHQVLQEGREDARKCGNGDFNGQLRSQKEEARIQTT</sequence>
<dbReference type="Proteomes" id="UP000050761">
    <property type="component" value="Unassembled WGS sequence"/>
</dbReference>
<evidence type="ECO:0000313" key="4">
    <source>
        <dbReference type="WBParaSite" id="HPBE_0002136701-mRNA-1"/>
    </source>
</evidence>
<dbReference type="EMBL" id="UZAH01032935">
    <property type="protein sequence ID" value="VDP24846.1"/>
    <property type="molecule type" value="Genomic_DNA"/>
</dbReference>
<dbReference type="AlphaFoldDB" id="A0A3P8G1C4"/>
<reference evidence="2 3" key="1">
    <citation type="submission" date="2018-11" db="EMBL/GenBank/DDBJ databases">
        <authorList>
            <consortium name="Pathogen Informatics"/>
        </authorList>
    </citation>
    <scope>NUCLEOTIDE SEQUENCE [LARGE SCALE GENOMIC DNA]</scope>
</reference>
<organism evidence="2">
    <name type="scientific">Heligmosomoides polygyrus</name>
    <name type="common">Parasitic roundworm</name>
    <dbReference type="NCBI Taxonomy" id="6339"/>
    <lineage>
        <taxon>Eukaryota</taxon>
        <taxon>Metazoa</taxon>
        <taxon>Ecdysozoa</taxon>
        <taxon>Nematoda</taxon>
        <taxon>Chromadorea</taxon>
        <taxon>Rhabditida</taxon>
        <taxon>Rhabditina</taxon>
        <taxon>Rhabditomorpha</taxon>
        <taxon>Strongyloidea</taxon>
        <taxon>Heligmosomidae</taxon>
        <taxon>Heligmosomoides</taxon>
    </lineage>
</organism>
<proteinExistence type="predicted"/>
<dbReference type="WBParaSite" id="HPBE_0002136701-mRNA-1">
    <property type="protein sequence ID" value="HPBE_0002136701-mRNA-1"/>
    <property type="gene ID" value="HPBE_0002136701"/>
</dbReference>
<accession>A0A3P8G1C4</accession>
<evidence type="ECO:0000313" key="2">
    <source>
        <dbReference type="EMBL" id="VDP24846.1"/>
    </source>
</evidence>
<name>A0A3P8G1C4_HELPZ</name>
<evidence type="ECO:0000256" key="1">
    <source>
        <dbReference type="SAM" id="MobiDB-lite"/>
    </source>
</evidence>
<protein>
    <submittedName>
        <fullName evidence="4">BTB domain-containing protein</fullName>
    </submittedName>
</protein>
<evidence type="ECO:0000313" key="3">
    <source>
        <dbReference type="Proteomes" id="UP000050761"/>
    </source>
</evidence>
<gene>
    <name evidence="2" type="ORF">HPBE_LOCUS21366</name>
</gene>
<feature type="compositionally biased region" description="Basic and acidic residues" evidence="1">
    <location>
        <begin position="142"/>
        <end position="152"/>
    </location>
</feature>
<reference evidence="4" key="2">
    <citation type="submission" date="2019-09" db="UniProtKB">
        <authorList>
            <consortium name="WormBaseParasite"/>
        </authorList>
    </citation>
    <scope>IDENTIFICATION</scope>
</reference>